<dbReference type="Gene3D" id="3.40.462.20">
    <property type="match status" value="1"/>
</dbReference>
<dbReference type="GO" id="GO:1901696">
    <property type="term" value="P:cannabinoid biosynthetic process"/>
    <property type="evidence" value="ECO:0007669"/>
    <property type="project" value="UniProtKB-ARBA"/>
</dbReference>
<evidence type="ECO:0000256" key="8">
    <source>
        <dbReference type="SAM" id="SignalP"/>
    </source>
</evidence>
<sequence length="538" mass="60504">MEALSLPRILLSLFSIAVLLSTVAHPASAANSSHNTFLHCLVNYSEPSHPITSALFTPNNASFSSVLDAYVRNLRFNTSTTRKPFLIITALHVSHIQASIICAQKYNLQMKIRSGGHDYEGVSYVAEVPFFILDMFNLRTIEVDIDTETAWVQAGATLGEVYYRISEKSKIHGFPAGVCPTVGVGGHISGGGYGNMMRKYGLSVDNVVDAEIVDVEGRLLDRKSMGEDLFWAITGGGGSSFAVVLSYKIKLVRVPEVVTVFRVESTVEENATDIVYNWQHVAPTIDNDLFIRLILDVVNSTQNGKKTVRASFVALFLGDSKSLVSLLNEKFPELGLKESDCIETSWLRSVLFWTNINITTPVEVLLDRQPQSPVNYLKRKSDYVKEPISKEGFEGLWKKMIELEDTLFQFNPYGGRMAEIPSTSTPFPHRAGNLWKLQYQANWNRAGKEVADHYINLTRVLHKYMTPFVSKNPREAFYNYKDLDLGINHNGKNSYAEGKVYGVEYFKDNFNRLVEIKTKVDPHNFFRNEQSIPTLPRS</sequence>
<gene>
    <name evidence="10" type="ORF">DEO72_LG1g1033</name>
</gene>
<dbReference type="FunFam" id="3.30.43.10:FF:000004">
    <property type="entry name" value="Berberine bridge enzyme-like 15"/>
    <property type="match status" value="1"/>
</dbReference>
<dbReference type="Pfam" id="PF01565">
    <property type="entry name" value="FAD_binding_4"/>
    <property type="match status" value="1"/>
</dbReference>
<feature type="domain" description="FAD-binding PCMH-type" evidence="9">
    <location>
        <begin position="80"/>
        <end position="254"/>
    </location>
</feature>
<comment type="cofactor">
    <cofactor evidence="1">
        <name>FAD</name>
        <dbReference type="ChEBI" id="CHEBI:57692"/>
    </cofactor>
</comment>
<dbReference type="SUPFAM" id="SSF56176">
    <property type="entry name" value="FAD-binding/transporter-associated domain-like"/>
    <property type="match status" value="1"/>
</dbReference>
<evidence type="ECO:0000256" key="3">
    <source>
        <dbReference type="ARBA" id="ARBA00022630"/>
    </source>
</evidence>
<keyword evidence="4 8" id="KW-0732">Signal</keyword>
<evidence type="ECO:0000313" key="11">
    <source>
        <dbReference type="Proteomes" id="UP000501690"/>
    </source>
</evidence>
<organism evidence="10 11">
    <name type="scientific">Vigna unguiculata</name>
    <name type="common">Cowpea</name>
    <dbReference type="NCBI Taxonomy" id="3917"/>
    <lineage>
        <taxon>Eukaryota</taxon>
        <taxon>Viridiplantae</taxon>
        <taxon>Streptophyta</taxon>
        <taxon>Embryophyta</taxon>
        <taxon>Tracheophyta</taxon>
        <taxon>Spermatophyta</taxon>
        <taxon>Magnoliopsida</taxon>
        <taxon>eudicotyledons</taxon>
        <taxon>Gunneridae</taxon>
        <taxon>Pentapetalae</taxon>
        <taxon>rosids</taxon>
        <taxon>fabids</taxon>
        <taxon>Fabales</taxon>
        <taxon>Fabaceae</taxon>
        <taxon>Papilionoideae</taxon>
        <taxon>50 kb inversion clade</taxon>
        <taxon>NPAAA clade</taxon>
        <taxon>indigoferoid/millettioid clade</taxon>
        <taxon>Phaseoleae</taxon>
        <taxon>Vigna</taxon>
    </lineage>
</organism>
<keyword evidence="7" id="KW-0325">Glycoprotein</keyword>
<dbReference type="Proteomes" id="UP000501690">
    <property type="component" value="Linkage Group LG1"/>
</dbReference>
<evidence type="ECO:0000256" key="6">
    <source>
        <dbReference type="ARBA" id="ARBA00023157"/>
    </source>
</evidence>
<dbReference type="GO" id="GO:0071949">
    <property type="term" value="F:FAD binding"/>
    <property type="evidence" value="ECO:0007669"/>
    <property type="project" value="InterPro"/>
</dbReference>
<dbReference type="InterPro" id="IPR016167">
    <property type="entry name" value="FAD-bd_PCMH_sub1"/>
</dbReference>
<evidence type="ECO:0000256" key="4">
    <source>
        <dbReference type="ARBA" id="ARBA00022729"/>
    </source>
</evidence>
<feature type="signal peptide" evidence="8">
    <location>
        <begin position="1"/>
        <end position="29"/>
    </location>
</feature>
<dbReference type="InterPro" id="IPR012951">
    <property type="entry name" value="BBE"/>
</dbReference>
<evidence type="ECO:0000256" key="2">
    <source>
        <dbReference type="ARBA" id="ARBA00005466"/>
    </source>
</evidence>
<keyword evidence="6" id="KW-1015">Disulfide bond</keyword>
<keyword evidence="11" id="KW-1185">Reference proteome</keyword>
<dbReference type="AlphaFoldDB" id="A0A4D6KQM2"/>
<dbReference type="PROSITE" id="PS51387">
    <property type="entry name" value="FAD_PCMH"/>
    <property type="match status" value="1"/>
</dbReference>
<dbReference type="InterPro" id="IPR006094">
    <property type="entry name" value="Oxid_FAD_bind_N"/>
</dbReference>
<keyword evidence="5" id="KW-0274">FAD</keyword>
<dbReference type="GO" id="GO:0016491">
    <property type="term" value="F:oxidoreductase activity"/>
    <property type="evidence" value="ECO:0007669"/>
    <property type="project" value="InterPro"/>
</dbReference>
<dbReference type="InterPro" id="IPR036318">
    <property type="entry name" value="FAD-bd_PCMH-like_sf"/>
</dbReference>
<proteinExistence type="inferred from homology"/>
<dbReference type="InterPro" id="IPR016166">
    <property type="entry name" value="FAD-bd_PCMH"/>
</dbReference>
<protein>
    <submittedName>
        <fullName evidence="10">CO dehydrogenase flavoprotein-like</fullName>
    </submittedName>
</protein>
<keyword evidence="3" id="KW-0285">Flavoprotein</keyword>
<name>A0A4D6KQM2_VIGUN</name>
<evidence type="ECO:0000256" key="1">
    <source>
        <dbReference type="ARBA" id="ARBA00001974"/>
    </source>
</evidence>
<feature type="chain" id="PRO_5020033751" evidence="8">
    <location>
        <begin position="30"/>
        <end position="538"/>
    </location>
</feature>
<evidence type="ECO:0000256" key="5">
    <source>
        <dbReference type="ARBA" id="ARBA00022827"/>
    </source>
</evidence>
<evidence type="ECO:0000313" key="10">
    <source>
        <dbReference type="EMBL" id="QCD77409.1"/>
    </source>
</evidence>
<evidence type="ECO:0000259" key="9">
    <source>
        <dbReference type="PROSITE" id="PS51387"/>
    </source>
</evidence>
<dbReference type="Gene3D" id="3.30.43.10">
    <property type="entry name" value="Uridine Diphospho-n-acetylenolpyruvylglucosamine Reductase, domain 2"/>
    <property type="match status" value="1"/>
</dbReference>
<accession>A0A4D6KQM2</accession>
<dbReference type="Pfam" id="PF08031">
    <property type="entry name" value="BBE"/>
    <property type="match status" value="1"/>
</dbReference>
<comment type="similarity">
    <text evidence="2">Belongs to the oxygen-dependent FAD-linked oxidoreductase family.</text>
</comment>
<dbReference type="InterPro" id="IPR016169">
    <property type="entry name" value="FAD-bd_PCMH_sub2"/>
</dbReference>
<dbReference type="EMBL" id="CP039345">
    <property type="protein sequence ID" value="QCD77409.1"/>
    <property type="molecule type" value="Genomic_DNA"/>
</dbReference>
<dbReference type="PANTHER" id="PTHR32448">
    <property type="entry name" value="OS08G0158400 PROTEIN"/>
    <property type="match status" value="1"/>
</dbReference>
<reference evidence="10 11" key="1">
    <citation type="submission" date="2019-04" db="EMBL/GenBank/DDBJ databases">
        <title>An improved genome assembly and genetic linkage map for asparagus bean, Vigna unguiculata ssp. sesquipedialis.</title>
        <authorList>
            <person name="Xia Q."/>
            <person name="Zhang R."/>
            <person name="Dong Y."/>
        </authorList>
    </citation>
    <scope>NUCLEOTIDE SEQUENCE [LARGE SCALE GENOMIC DNA]</scope>
    <source>
        <tissue evidence="10">Leaf</tissue>
    </source>
</reference>
<evidence type="ECO:0000256" key="7">
    <source>
        <dbReference type="ARBA" id="ARBA00023180"/>
    </source>
</evidence>
<dbReference type="Gene3D" id="3.30.465.10">
    <property type="match status" value="1"/>
</dbReference>